<evidence type="ECO:0000256" key="1">
    <source>
        <dbReference type="ARBA" id="ARBA00006846"/>
    </source>
</evidence>
<reference evidence="4" key="1">
    <citation type="submission" date="2015-07" db="EMBL/GenBank/DDBJ databases">
        <title>MeaNS - Measles Nucleotide Surveillance Program.</title>
        <authorList>
            <person name="Tran T."/>
            <person name="Druce J."/>
        </authorList>
    </citation>
    <scope>NUCLEOTIDE SEQUENCE</scope>
    <source>
        <strain evidence="4">UCB-OBI-ISO-001</strain>
        <tissue evidence="4">Gonad</tissue>
    </source>
</reference>
<protein>
    <recommendedName>
        <fullName evidence="3">Core Histone H2A/H2B/H3 domain-containing protein</fullName>
    </recommendedName>
</protein>
<dbReference type="InterPro" id="IPR000558">
    <property type="entry name" value="Histone_H2B"/>
</dbReference>
<evidence type="ECO:0000313" key="4">
    <source>
        <dbReference type="EMBL" id="KOF62449.1"/>
    </source>
</evidence>
<dbReference type="GO" id="GO:0003677">
    <property type="term" value="F:DNA binding"/>
    <property type="evidence" value="ECO:0007669"/>
    <property type="project" value="InterPro"/>
</dbReference>
<dbReference type="InterPro" id="IPR009072">
    <property type="entry name" value="Histone-fold"/>
</dbReference>
<dbReference type="CDD" id="cd22910">
    <property type="entry name" value="HFD_H2B"/>
    <property type="match status" value="1"/>
</dbReference>
<dbReference type="SMART" id="SM00427">
    <property type="entry name" value="H2B"/>
    <property type="match status" value="1"/>
</dbReference>
<dbReference type="GO" id="GO:0030527">
    <property type="term" value="F:structural constituent of chromatin"/>
    <property type="evidence" value="ECO:0007669"/>
    <property type="project" value="InterPro"/>
</dbReference>
<name>A0A0L8FFN5_OCTBM</name>
<sequence>MVIKSVEVQCQKCQTKSGMQQLLIRAFRRRPDQLPVAGGSFKDSRCSSHGQGRASNHQNRGVKKKRKESYFIYIYKVLKQVLPDTGISNKAVSMNSFVNDLLERIASEPSCLADYKCLIISSHEVQTAVPFLLPRE</sequence>
<dbReference type="PRINTS" id="PR00621">
    <property type="entry name" value="HISTONEH2B"/>
</dbReference>
<feature type="compositionally biased region" description="Polar residues" evidence="2">
    <location>
        <begin position="47"/>
        <end position="59"/>
    </location>
</feature>
<dbReference type="InterPro" id="IPR007125">
    <property type="entry name" value="H2A/H2B/H3"/>
</dbReference>
<organism evidence="4">
    <name type="scientific">Octopus bimaculoides</name>
    <name type="common">California two-spotted octopus</name>
    <dbReference type="NCBI Taxonomy" id="37653"/>
    <lineage>
        <taxon>Eukaryota</taxon>
        <taxon>Metazoa</taxon>
        <taxon>Spiralia</taxon>
        <taxon>Lophotrochozoa</taxon>
        <taxon>Mollusca</taxon>
        <taxon>Cephalopoda</taxon>
        <taxon>Coleoidea</taxon>
        <taxon>Octopodiformes</taxon>
        <taxon>Octopoda</taxon>
        <taxon>Incirrata</taxon>
        <taxon>Octopodidae</taxon>
        <taxon>Octopus</taxon>
    </lineage>
</organism>
<comment type="similarity">
    <text evidence="1">Belongs to the histone H2B family.</text>
</comment>
<feature type="region of interest" description="Disordered" evidence="2">
    <location>
        <begin position="34"/>
        <end position="62"/>
    </location>
</feature>
<dbReference type="Pfam" id="PF00125">
    <property type="entry name" value="Histone"/>
    <property type="match status" value="1"/>
</dbReference>
<dbReference type="STRING" id="37653.A0A0L8FFN5"/>
<feature type="domain" description="Core Histone H2A/H2B/H3" evidence="3">
    <location>
        <begin position="54"/>
        <end position="115"/>
    </location>
</feature>
<dbReference type="SUPFAM" id="SSF47113">
    <property type="entry name" value="Histone-fold"/>
    <property type="match status" value="1"/>
</dbReference>
<dbReference type="Gene3D" id="1.10.20.10">
    <property type="entry name" value="Histone, subunit A"/>
    <property type="match status" value="1"/>
</dbReference>
<evidence type="ECO:0000259" key="3">
    <source>
        <dbReference type="Pfam" id="PF00125"/>
    </source>
</evidence>
<dbReference type="EMBL" id="KQ433405">
    <property type="protein sequence ID" value="KOF62449.1"/>
    <property type="molecule type" value="Genomic_DNA"/>
</dbReference>
<dbReference type="OrthoDB" id="6256412at2759"/>
<dbReference type="GO" id="GO:0046982">
    <property type="term" value="F:protein heterodimerization activity"/>
    <property type="evidence" value="ECO:0007669"/>
    <property type="project" value="InterPro"/>
</dbReference>
<accession>A0A0L8FFN5</accession>
<dbReference type="PANTHER" id="PTHR23428">
    <property type="entry name" value="HISTONE H2B"/>
    <property type="match status" value="1"/>
</dbReference>
<gene>
    <name evidence="4" type="ORF">OCBIM_22023447mg</name>
</gene>
<dbReference type="GO" id="GO:0000786">
    <property type="term" value="C:nucleosome"/>
    <property type="evidence" value="ECO:0007669"/>
    <property type="project" value="InterPro"/>
</dbReference>
<evidence type="ECO:0000256" key="2">
    <source>
        <dbReference type="SAM" id="MobiDB-lite"/>
    </source>
</evidence>
<dbReference type="AlphaFoldDB" id="A0A0L8FFN5"/>
<proteinExistence type="inferred from homology"/>